<organism evidence="2">
    <name type="scientific">Brachypodium distachyon</name>
    <name type="common">Purple false brome</name>
    <name type="synonym">Trachynia distachya</name>
    <dbReference type="NCBI Taxonomy" id="15368"/>
    <lineage>
        <taxon>Eukaryota</taxon>
        <taxon>Viridiplantae</taxon>
        <taxon>Streptophyta</taxon>
        <taxon>Embryophyta</taxon>
        <taxon>Tracheophyta</taxon>
        <taxon>Spermatophyta</taxon>
        <taxon>Magnoliopsida</taxon>
        <taxon>Liliopsida</taxon>
        <taxon>Poales</taxon>
        <taxon>Poaceae</taxon>
        <taxon>BOP clade</taxon>
        <taxon>Pooideae</taxon>
        <taxon>Stipodae</taxon>
        <taxon>Brachypodieae</taxon>
        <taxon>Brachypodium</taxon>
    </lineage>
</organism>
<evidence type="ECO:0000256" key="1">
    <source>
        <dbReference type="SAM" id="MobiDB-lite"/>
    </source>
</evidence>
<evidence type="ECO:0000313" key="3">
    <source>
        <dbReference type="EnsemblPlants" id="PNT63025"/>
    </source>
</evidence>
<reference evidence="3" key="3">
    <citation type="submission" date="2018-08" db="UniProtKB">
        <authorList>
            <consortium name="EnsemblPlants"/>
        </authorList>
    </citation>
    <scope>IDENTIFICATION</scope>
    <source>
        <strain evidence="3">cv. Bd21</strain>
    </source>
</reference>
<evidence type="ECO:0000313" key="2">
    <source>
        <dbReference type="EMBL" id="PNT63025.1"/>
    </source>
</evidence>
<feature type="compositionally biased region" description="Basic and acidic residues" evidence="1">
    <location>
        <begin position="1"/>
        <end position="18"/>
    </location>
</feature>
<dbReference type="EMBL" id="CM000883">
    <property type="protein sequence ID" value="PNT63025.1"/>
    <property type="molecule type" value="Genomic_DNA"/>
</dbReference>
<dbReference type="EnsemblPlants" id="PNT63025">
    <property type="protein sequence ID" value="PNT63025"/>
    <property type="gene ID" value="BRADI_4g10457v3"/>
</dbReference>
<evidence type="ECO:0000313" key="4">
    <source>
        <dbReference type="Proteomes" id="UP000008810"/>
    </source>
</evidence>
<reference evidence="2 3" key="1">
    <citation type="journal article" date="2010" name="Nature">
        <title>Genome sequencing and analysis of the model grass Brachypodium distachyon.</title>
        <authorList>
            <consortium name="International Brachypodium Initiative"/>
        </authorList>
    </citation>
    <scope>NUCLEOTIDE SEQUENCE [LARGE SCALE GENOMIC DNA]</scope>
    <source>
        <strain evidence="2 3">Bd21</strain>
    </source>
</reference>
<feature type="region of interest" description="Disordered" evidence="1">
    <location>
        <begin position="93"/>
        <end position="115"/>
    </location>
</feature>
<sequence length="203" mass="21649">LARRRALESTHVEHRGEDVGPDEVVGEATRGAEAAGGQGGGAVEKLTGDPHVRSTSATRWPRPSTVSCPDPTPSLPRLLPSSSFCSRMAAITSPSRPSGCTAPPQRPRPYPQASSPTPSLFLLHPCSFPGFLPHRELLSLILPRILSVFSSDEPRPAAPACPRPRIRANMVSCSASFQDLHRVDVDSLQGRRAAQRLSSPSPA</sequence>
<keyword evidence="4" id="KW-1185">Reference proteome</keyword>
<reference evidence="2" key="2">
    <citation type="submission" date="2017-06" db="EMBL/GenBank/DDBJ databases">
        <title>WGS assembly of Brachypodium distachyon.</title>
        <authorList>
            <consortium name="The International Brachypodium Initiative"/>
            <person name="Lucas S."/>
            <person name="Harmon-Smith M."/>
            <person name="Lail K."/>
            <person name="Tice H."/>
            <person name="Grimwood J."/>
            <person name="Bruce D."/>
            <person name="Barry K."/>
            <person name="Shu S."/>
            <person name="Lindquist E."/>
            <person name="Wang M."/>
            <person name="Pitluck S."/>
            <person name="Vogel J.P."/>
            <person name="Garvin D.F."/>
            <person name="Mockler T.C."/>
            <person name="Schmutz J."/>
            <person name="Rokhsar D."/>
            <person name="Bevan M.W."/>
        </authorList>
    </citation>
    <scope>NUCLEOTIDE SEQUENCE</scope>
    <source>
        <strain evidence="2">Bd21</strain>
    </source>
</reference>
<name>A0A2K2CLX6_BRADI</name>
<proteinExistence type="predicted"/>
<gene>
    <name evidence="2" type="ORF">BRADI_4g10457v3</name>
</gene>
<dbReference type="InParanoid" id="A0A2K2CLX6"/>
<feature type="region of interest" description="Disordered" evidence="1">
    <location>
        <begin position="1"/>
        <end position="75"/>
    </location>
</feature>
<dbReference type="Gramene" id="PNT63025">
    <property type="protein sequence ID" value="PNT63025"/>
    <property type="gene ID" value="BRADI_4g10457v3"/>
</dbReference>
<feature type="non-terminal residue" evidence="2">
    <location>
        <position position="1"/>
    </location>
</feature>
<dbReference type="AlphaFoldDB" id="A0A2K2CLX6"/>
<accession>A0A2K2CLX6</accession>
<protein>
    <submittedName>
        <fullName evidence="2 3">Uncharacterized protein</fullName>
    </submittedName>
</protein>
<dbReference type="Proteomes" id="UP000008810">
    <property type="component" value="Chromosome 4"/>
</dbReference>